<keyword evidence="5" id="KW-0934">Plastid</keyword>
<dbReference type="EMBL" id="AGNL01002117">
    <property type="protein sequence ID" value="EJK76465.1"/>
    <property type="molecule type" value="Genomic_DNA"/>
</dbReference>
<comment type="caution">
    <text evidence="11">The sequence shown here is derived from an EMBL/GenBank/DDBJ whole genome shotgun (WGS) entry which is preliminary data.</text>
</comment>
<keyword evidence="4" id="KW-0349">Heme</keyword>
<evidence type="ECO:0000256" key="3">
    <source>
        <dbReference type="ARBA" id="ARBA00022531"/>
    </source>
</evidence>
<evidence type="ECO:0000256" key="5">
    <source>
        <dbReference type="ARBA" id="ARBA00022640"/>
    </source>
</evidence>
<dbReference type="Gene3D" id="1.20.910.10">
    <property type="entry name" value="Heme oxygenase-like"/>
    <property type="match status" value="1"/>
</dbReference>
<comment type="subcellular location">
    <subcellularLocation>
        <location evidence="1">Plastid</location>
        <location evidence="1">Chloroplast</location>
    </subcellularLocation>
</comment>
<evidence type="ECO:0000256" key="2">
    <source>
        <dbReference type="ARBA" id="ARBA00022528"/>
    </source>
</evidence>
<dbReference type="PANTHER" id="PTHR35703:SF2">
    <property type="entry name" value="HEME OXYGENASE 1, CHLOROPLASTIC-RELATED"/>
    <property type="match status" value="1"/>
</dbReference>
<keyword evidence="6" id="KW-0479">Metal-binding</keyword>
<feature type="compositionally biased region" description="Basic and acidic residues" evidence="10">
    <location>
        <begin position="7"/>
        <end position="23"/>
    </location>
</feature>
<evidence type="ECO:0000256" key="4">
    <source>
        <dbReference type="ARBA" id="ARBA00022617"/>
    </source>
</evidence>
<dbReference type="GO" id="GO:0009507">
    <property type="term" value="C:chloroplast"/>
    <property type="evidence" value="ECO:0007669"/>
    <property type="project" value="UniProtKB-SubCell"/>
</dbReference>
<organism evidence="11 12">
    <name type="scientific">Thalassiosira oceanica</name>
    <name type="common">Marine diatom</name>
    <dbReference type="NCBI Taxonomy" id="159749"/>
    <lineage>
        <taxon>Eukaryota</taxon>
        <taxon>Sar</taxon>
        <taxon>Stramenopiles</taxon>
        <taxon>Ochrophyta</taxon>
        <taxon>Bacillariophyta</taxon>
        <taxon>Coscinodiscophyceae</taxon>
        <taxon>Thalassiosirophycidae</taxon>
        <taxon>Thalassiosirales</taxon>
        <taxon>Thalassiosiraceae</taxon>
        <taxon>Thalassiosira</taxon>
    </lineage>
</organism>
<evidence type="ECO:0000256" key="8">
    <source>
        <dbReference type="ARBA" id="ARBA00023002"/>
    </source>
</evidence>
<dbReference type="Proteomes" id="UP000266841">
    <property type="component" value="Unassembled WGS sequence"/>
</dbReference>
<accession>K0TGD3</accession>
<dbReference type="InterPro" id="IPR016084">
    <property type="entry name" value="Haem_Oase-like_multi-hlx"/>
</dbReference>
<dbReference type="eggNOG" id="KOG4480">
    <property type="taxonomic scope" value="Eukaryota"/>
</dbReference>
<keyword evidence="7" id="KW-0809">Transit peptide</keyword>
<dbReference type="InterPro" id="IPR016951">
    <property type="entry name" value="Haem_Oase_decyc_pln"/>
</dbReference>
<keyword evidence="9" id="KW-0408">Iron</keyword>
<dbReference type="GO" id="GO:0015979">
    <property type="term" value="P:photosynthesis"/>
    <property type="evidence" value="ECO:0007669"/>
    <property type="project" value="UniProtKB-KW"/>
</dbReference>
<name>K0TGD3_THAOC</name>
<dbReference type="OrthoDB" id="652091at2759"/>
<evidence type="ECO:0000313" key="12">
    <source>
        <dbReference type="Proteomes" id="UP000266841"/>
    </source>
</evidence>
<feature type="region of interest" description="Disordered" evidence="10">
    <location>
        <begin position="1"/>
        <end position="29"/>
    </location>
</feature>
<evidence type="ECO:0000256" key="10">
    <source>
        <dbReference type="SAM" id="MobiDB-lite"/>
    </source>
</evidence>
<evidence type="ECO:0000256" key="1">
    <source>
        <dbReference type="ARBA" id="ARBA00004229"/>
    </source>
</evidence>
<evidence type="ECO:0000256" key="6">
    <source>
        <dbReference type="ARBA" id="ARBA00022723"/>
    </source>
</evidence>
<gene>
    <name evidence="11" type="ORF">THAOC_01775</name>
</gene>
<keyword evidence="3" id="KW-0602">Photosynthesis</keyword>
<proteinExistence type="predicted"/>
<dbReference type="GO" id="GO:0006788">
    <property type="term" value="P:heme oxidation"/>
    <property type="evidence" value="ECO:0007669"/>
    <property type="project" value="InterPro"/>
</dbReference>
<protein>
    <recommendedName>
        <fullName evidence="13">Heme oxygenase</fullName>
    </recommendedName>
</protein>
<dbReference type="InterPro" id="IPR002051">
    <property type="entry name" value="Haem_Oase"/>
</dbReference>
<dbReference type="PANTHER" id="PTHR35703">
    <property type="entry name" value="HEME OXYGENASE 1, CHLOROPLASTIC-RELATED"/>
    <property type="match status" value="1"/>
</dbReference>
<evidence type="ECO:0008006" key="13">
    <source>
        <dbReference type="Google" id="ProtNLM"/>
    </source>
</evidence>
<keyword evidence="12" id="KW-1185">Reference proteome</keyword>
<dbReference type="CDD" id="cd19165">
    <property type="entry name" value="HemeO"/>
    <property type="match status" value="1"/>
</dbReference>
<dbReference type="GO" id="GO:0004392">
    <property type="term" value="F:heme oxygenase (decyclizing) activity"/>
    <property type="evidence" value="ECO:0007669"/>
    <property type="project" value="InterPro"/>
</dbReference>
<dbReference type="OMA" id="PPEFICH"/>
<dbReference type="SUPFAM" id="SSF48613">
    <property type="entry name" value="Heme oxygenase-like"/>
    <property type="match status" value="1"/>
</dbReference>
<evidence type="ECO:0000313" key="11">
    <source>
        <dbReference type="EMBL" id="EJK76465.1"/>
    </source>
</evidence>
<keyword evidence="8" id="KW-0560">Oxidoreductase</keyword>
<dbReference type="InterPro" id="IPR016053">
    <property type="entry name" value="Haem_Oase-like"/>
</dbReference>
<reference evidence="11 12" key="1">
    <citation type="journal article" date="2012" name="Genome Biol.">
        <title>Genome and low-iron response of an oceanic diatom adapted to chronic iron limitation.</title>
        <authorList>
            <person name="Lommer M."/>
            <person name="Specht M."/>
            <person name="Roy A.S."/>
            <person name="Kraemer L."/>
            <person name="Andreson R."/>
            <person name="Gutowska M.A."/>
            <person name="Wolf J."/>
            <person name="Bergner S.V."/>
            <person name="Schilhabel M.B."/>
            <person name="Klostermeier U.C."/>
            <person name="Beiko R.G."/>
            <person name="Rosenstiel P."/>
            <person name="Hippler M."/>
            <person name="Laroche J."/>
        </authorList>
    </citation>
    <scope>NUCLEOTIDE SEQUENCE [LARGE SCALE GENOMIC DNA]</scope>
    <source>
        <strain evidence="11 12">CCMP1005</strain>
    </source>
</reference>
<evidence type="ECO:0000256" key="7">
    <source>
        <dbReference type="ARBA" id="ARBA00022946"/>
    </source>
</evidence>
<dbReference type="GO" id="GO:0046872">
    <property type="term" value="F:metal ion binding"/>
    <property type="evidence" value="ECO:0007669"/>
    <property type="project" value="UniProtKB-KW"/>
</dbReference>
<keyword evidence="2" id="KW-0150">Chloroplast</keyword>
<dbReference type="Pfam" id="PF01126">
    <property type="entry name" value="Heme_oxygenase"/>
    <property type="match status" value="1"/>
</dbReference>
<evidence type="ECO:0000256" key="9">
    <source>
        <dbReference type="ARBA" id="ARBA00023004"/>
    </source>
</evidence>
<sequence>MFAMKLHTREQAPKEGKAEEPKQPAEPFAPTQSDYLQFLVDSKEVYMALEDIVNGNDKLAPFRNSGLERTGALEHDINWMATEFGLERPQCGRAGTTYAEDLRQMIKSDDDIPAFVCHFYNFYFAHMAGGRMIGKQMSKLLLDGEDLEFYKWDENVNELKSRNKEAIENFASSWTREERDRCVNETPNTFKGGGSLNGYLFGGSPH</sequence>
<dbReference type="AlphaFoldDB" id="K0TGD3"/>